<sequence length="138" mass="15799">MNIMKKTVFTFVILLMGFGAFAQSNSGEFKAELINYIEIQSEGAMGGALDQMASMIPADKKEAFKKEVKDEMKSLYKQVADIYIETIGKEDLQKMLDFYDTPAGKRILEKTPMLTERSMQLSQTWAMQLQPIMQKYMK</sequence>
<name>A0A508A0F4_9FLAO</name>
<proteinExistence type="predicted"/>
<evidence type="ECO:0000313" key="4">
    <source>
        <dbReference type="Proteomes" id="UP000317169"/>
    </source>
</evidence>
<comment type="caution">
    <text evidence="3">The sequence shown here is derived from an EMBL/GenBank/DDBJ whole genome shotgun (WGS) entry which is preliminary data.</text>
</comment>
<evidence type="ECO:0000313" key="3">
    <source>
        <dbReference type="EMBL" id="TQD39312.1"/>
    </source>
</evidence>
<accession>A0A508A0F4</accession>
<dbReference type="Pfam" id="PF09832">
    <property type="entry name" value="DUF2059"/>
    <property type="match status" value="1"/>
</dbReference>
<feature type="signal peptide" evidence="1">
    <location>
        <begin position="1"/>
        <end position="22"/>
    </location>
</feature>
<keyword evidence="1" id="KW-0732">Signal</keyword>
<dbReference type="Proteomes" id="UP000317169">
    <property type="component" value="Unassembled WGS sequence"/>
</dbReference>
<keyword evidence="4" id="KW-1185">Reference proteome</keyword>
<organism evidence="3 4">
    <name type="scientific">Haloflavibacter putidus</name>
    <dbReference type="NCBI Taxonomy" id="2576776"/>
    <lineage>
        <taxon>Bacteria</taxon>
        <taxon>Pseudomonadati</taxon>
        <taxon>Bacteroidota</taxon>
        <taxon>Flavobacteriia</taxon>
        <taxon>Flavobacteriales</taxon>
        <taxon>Flavobacteriaceae</taxon>
        <taxon>Haloflavibacter</taxon>
    </lineage>
</organism>
<feature type="chain" id="PRO_5021470194" evidence="1">
    <location>
        <begin position="23"/>
        <end position="138"/>
    </location>
</feature>
<evidence type="ECO:0000259" key="2">
    <source>
        <dbReference type="Pfam" id="PF09832"/>
    </source>
</evidence>
<evidence type="ECO:0000256" key="1">
    <source>
        <dbReference type="SAM" id="SignalP"/>
    </source>
</evidence>
<reference evidence="3 4" key="1">
    <citation type="submission" date="2019-06" db="EMBL/GenBank/DDBJ databases">
        <title>Flavibacter putida gen. nov., sp. nov., a novel marine bacterium of the family Flavobacteriaceae isolated from coastal seawater.</title>
        <authorList>
            <person name="Feng X."/>
        </authorList>
    </citation>
    <scope>NUCLEOTIDE SEQUENCE [LARGE SCALE GENOMIC DNA]</scope>
    <source>
        <strain evidence="3 4">PLHSN227</strain>
    </source>
</reference>
<protein>
    <submittedName>
        <fullName evidence="3">DUF2059 domain-containing protein</fullName>
    </submittedName>
</protein>
<feature type="domain" description="DUF2059" evidence="2">
    <location>
        <begin position="77"/>
        <end position="131"/>
    </location>
</feature>
<dbReference type="AlphaFoldDB" id="A0A508A0F4"/>
<dbReference type="InterPro" id="IPR018637">
    <property type="entry name" value="DUF2059"/>
</dbReference>
<gene>
    <name evidence="3" type="ORF">FKR84_05305</name>
</gene>
<dbReference type="OrthoDB" id="1143459at2"/>
<dbReference type="EMBL" id="VIAR01000004">
    <property type="protein sequence ID" value="TQD39312.1"/>
    <property type="molecule type" value="Genomic_DNA"/>
</dbReference>